<feature type="non-terminal residue" evidence="1">
    <location>
        <position position="169"/>
    </location>
</feature>
<gene>
    <name evidence="1" type="ORF">LCGC14_2550160</name>
</gene>
<dbReference type="AlphaFoldDB" id="A0A0F9BAZ7"/>
<name>A0A0F9BAZ7_9ZZZZ</name>
<comment type="caution">
    <text evidence="1">The sequence shown here is derived from an EMBL/GenBank/DDBJ whole genome shotgun (WGS) entry which is preliminary data.</text>
</comment>
<reference evidence="1" key="1">
    <citation type="journal article" date="2015" name="Nature">
        <title>Complex archaea that bridge the gap between prokaryotes and eukaryotes.</title>
        <authorList>
            <person name="Spang A."/>
            <person name="Saw J.H."/>
            <person name="Jorgensen S.L."/>
            <person name="Zaremba-Niedzwiedzka K."/>
            <person name="Martijn J."/>
            <person name="Lind A.E."/>
            <person name="van Eijk R."/>
            <person name="Schleper C."/>
            <person name="Guy L."/>
            <person name="Ettema T.J."/>
        </authorList>
    </citation>
    <scope>NUCLEOTIDE SEQUENCE</scope>
</reference>
<protein>
    <submittedName>
        <fullName evidence="1">Uncharacterized protein</fullName>
    </submittedName>
</protein>
<sequence>MSLRVDRRLIWAQNAVETIYAHNKSSASVAPGDVVILDTTDSTATEVAFATTATADNKLVLGMAIENIANNAYGLIQTKGPTGSLKVNGITAIAVGDHIATYSAVKIGQQAGSGLGGAFAIALEAYNTADSSGVIDAWLTGSAARIDTSSLSATFASPTITGALTVSAT</sequence>
<organism evidence="1">
    <name type="scientific">marine sediment metagenome</name>
    <dbReference type="NCBI Taxonomy" id="412755"/>
    <lineage>
        <taxon>unclassified sequences</taxon>
        <taxon>metagenomes</taxon>
        <taxon>ecological metagenomes</taxon>
    </lineage>
</organism>
<dbReference type="EMBL" id="LAZR01041831">
    <property type="protein sequence ID" value="KKL11002.1"/>
    <property type="molecule type" value="Genomic_DNA"/>
</dbReference>
<accession>A0A0F9BAZ7</accession>
<evidence type="ECO:0000313" key="1">
    <source>
        <dbReference type="EMBL" id="KKL11002.1"/>
    </source>
</evidence>
<proteinExistence type="predicted"/>